<comment type="caution">
    <text evidence="14">The sequence shown here is derived from an EMBL/GenBank/DDBJ whole genome shotgun (WGS) entry which is preliminary data.</text>
</comment>
<evidence type="ECO:0000256" key="10">
    <source>
        <dbReference type="ARBA" id="ARBA00023136"/>
    </source>
</evidence>
<keyword evidence="15" id="KW-1185">Reference proteome</keyword>
<feature type="transmembrane region" description="Helical" evidence="12">
    <location>
        <begin position="113"/>
        <end position="134"/>
    </location>
</feature>
<keyword evidence="3" id="KW-0813">Transport</keyword>
<dbReference type="Gene3D" id="3.40.50.720">
    <property type="entry name" value="NAD(P)-binding Rossmann-like Domain"/>
    <property type="match status" value="1"/>
</dbReference>
<protein>
    <submittedName>
        <fullName evidence="14">Monovalent cation:proton antiporter-2 (CPA2) family protein</fullName>
    </submittedName>
</protein>
<dbReference type="Pfam" id="PF00999">
    <property type="entry name" value="Na_H_Exchanger"/>
    <property type="match status" value="1"/>
</dbReference>
<feature type="transmembrane region" description="Helical" evidence="12">
    <location>
        <begin position="326"/>
        <end position="346"/>
    </location>
</feature>
<feature type="transmembrane region" description="Helical" evidence="12">
    <location>
        <begin position="358"/>
        <end position="380"/>
    </location>
</feature>
<feature type="transmembrane region" description="Helical" evidence="12">
    <location>
        <begin position="214"/>
        <end position="232"/>
    </location>
</feature>
<evidence type="ECO:0000256" key="11">
    <source>
        <dbReference type="SAM" id="MobiDB-lite"/>
    </source>
</evidence>
<accession>A0ABU3BAL7</accession>
<dbReference type="NCBIfam" id="TIGR00932">
    <property type="entry name" value="2a37"/>
    <property type="match status" value="1"/>
</dbReference>
<evidence type="ECO:0000256" key="8">
    <source>
        <dbReference type="ARBA" id="ARBA00022989"/>
    </source>
</evidence>
<dbReference type="PANTHER" id="PTHR46157">
    <property type="entry name" value="K(+) EFFLUX ANTIPORTER 3, CHLOROPLASTIC"/>
    <property type="match status" value="1"/>
</dbReference>
<evidence type="ECO:0000313" key="14">
    <source>
        <dbReference type="EMBL" id="MDT0619512.1"/>
    </source>
</evidence>
<feature type="transmembrane region" description="Helical" evidence="12">
    <location>
        <begin position="85"/>
        <end position="107"/>
    </location>
</feature>
<dbReference type="SUPFAM" id="SSF51735">
    <property type="entry name" value="NAD(P)-binding Rossmann-fold domains"/>
    <property type="match status" value="1"/>
</dbReference>
<evidence type="ECO:0000256" key="1">
    <source>
        <dbReference type="ARBA" id="ARBA00004141"/>
    </source>
</evidence>
<feature type="compositionally biased region" description="Low complexity" evidence="11">
    <location>
        <begin position="591"/>
        <end position="608"/>
    </location>
</feature>
<sequence length="608" mass="64326">MSEWLQPIAIFLTAAVVAVPLAQRLKLGSILGYLIAGAVIGPWGLGAIAEVEDVLHIAEFGVVLLLFVIGLEMQPRRLWALRKTIVGLGGMQVLVSGVLLGAAALLLGLPPSAAVVAGAALALSSTAFGLQLLAERGELTARHGRSAFGILLFQDLAVIPILALLPLLAVGGEAMSLGGALLDTAKVAAVLTAMVIGGHYLLRPIFRIVAATRMPEIFTAWALLVVIGTAVIMEQVDVSVALGAFVAGVLLADSEYRPELETNIDPFKDLLLGLFFIAVGMSLNLGLLLSEPLRLVLMTLALLTIKGLVLYILGRRHGLDPPAARNLAAVLPQGGEFAFVILAAAVAAGVFEQADSDVVVAVVTLSMAATPLLAGGAGWLNRRLKPAGGDSRSFDTPDEYEHPVIIAGFGRVAQIVARLLTAKGVSFTALEINPDTVDFVRRFGDKIYYGDASRIDLLRHAGAEEARVFVLAIGDPEASVRTAGVVRQHFPHLKIIAAARNRQHVFALKKLGVSVILREKFLSSLEMGGETLQALGASRSEAVRATSLFRQYDEELLDEQAAASEDTAKLVQMREEAMAELEELFERDAGSAEGTGSESGQSQSSRNE</sequence>
<evidence type="ECO:0000256" key="3">
    <source>
        <dbReference type="ARBA" id="ARBA00022448"/>
    </source>
</evidence>
<dbReference type="InterPro" id="IPR038770">
    <property type="entry name" value="Na+/solute_symporter_sf"/>
</dbReference>
<feature type="transmembrane region" description="Helical" evidence="12">
    <location>
        <begin position="180"/>
        <end position="202"/>
    </location>
</feature>
<dbReference type="InterPro" id="IPR036291">
    <property type="entry name" value="NAD(P)-bd_dom_sf"/>
</dbReference>
<evidence type="ECO:0000256" key="2">
    <source>
        <dbReference type="ARBA" id="ARBA00005551"/>
    </source>
</evidence>
<feature type="domain" description="RCK N-terminal" evidence="13">
    <location>
        <begin position="400"/>
        <end position="517"/>
    </location>
</feature>
<dbReference type="InterPro" id="IPR006153">
    <property type="entry name" value="Cation/H_exchanger_TM"/>
</dbReference>
<feature type="transmembrane region" description="Helical" evidence="12">
    <location>
        <begin position="30"/>
        <end position="48"/>
    </location>
</feature>
<dbReference type="InterPro" id="IPR003148">
    <property type="entry name" value="RCK_N"/>
</dbReference>
<dbReference type="Proteomes" id="UP001259982">
    <property type="component" value="Unassembled WGS sequence"/>
</dbReference>
<reference evidence="14 15" key="1">
    <citation type="submission" date="2023-09" db="EMBL/GenBank/DDBJ databases">
        <authorList>
            <person name="Rey-Velasco X."/>
        </authorList>
    </citation>
    <scope>NUCLEOTIDE SEQUENCE [LARGE SCALE GENOMIC DNA]</scope>
    <source>
        <strain evidence="14 15">P385</strain>
    </source>
</reference>
<feature type="transmembrane region" description="Helical" evidence="12">
    <location>
        <begin position="295"/>
        <end position="314"/>
    </location>
</feature>
<evidence type="ECO:0000256" key="9">
    <source>
        <dbReference type="ARBA" id="ARBA00023065"/>
    </source>
</evidence>
<evidence type="ECO:0000256" key="5">
    <source>
        <dbReference type="ARBA" id="ARBA00022538"/>
    </source>
</evidence>
<dbReference type="Gene3D" id="1.20.1530.20">
    <property type="match status" value="1"/>
</dbReference>
<gene>
    <name evidence="14" type="ORF">RM531_13620</name>
</gene>
<dbReference type="PANTHER" id="PTHR46157:SF4">
    <property type="entry name" value="K(+) EFFLUX ANTIPORTER 3, CHLOROPLASTIC"/>
    <property type="match status" value="1"/>
</dbReference>
<name>A0ABU3BAL7_9GAMM</name>
<evidence type="ECO:0000259" key="13">
    <source>
        <dbReference type="PROSITE" id="PS51201"/>
    </source>
</evidence>
<evidence type="ECO:0000256" key="4">
    <source>
        <dbReference type="ARBA" id="ARBA00022449"/>
    </source>
</evidence>
<feature type="transmembrane region" description="Helical" evidence="12">
    <location>
        <begin position="54"/>
        <end position="73"/>
    </location>
</feature>
<feature type="region of interest" description="Disordered" evidence="11">
    <location>
        <begin position="582"/>
        <end position="608"/>
    </location>
</feature>
<keyword evidence="6 12" id="KW-0812">Transmembrane</keyword>
<keyword evidence="4" id="KW-0050">Antiport</keyword>
<feature type="transmembrane region" description="Helical" evidence="12">
    <location>
        <begin position="146"/>
        <end position="168"/>
    </location>
</feature>
<keyword evidence="5" id="KW-0633">Potassium transport</keyword>
<evidence type="ECO:0000256" key="6">
    <source>
        <dbReference type="ARBA" id="ARBA00022692"/>
    </source>
</evidence>
<evidence type="ECO:0000256" key="12">
    <source>
        <dbReference type="SAM" id="Phobius"/>
    </source>
</evidence>
<comment type="similarity">
    <text evidence="2">Belongs to the monovalent cation:proton antiporter 2 (CPA2) transporter (TC 2.A.37) family.</text>
</comment>
<organism evidence="14 15">
    <name type="scientific">Spectribacter acetivorans</name>
    <dbReference type="NCBI Taxonomy" id="3075603"/>
    <lineage>
        <taxon>Bacteria</taxon>
        <taxon>Pseudomonadati</taxon>
        <taxon>Pseudomonadota</taxon>
        <taxon>Gammaproteobacteria</taxon>
        <taxon>Salinisphaerales</taxon>
        <taxon>Salinisphaeraceae</taxon>
        <taxon>Spectribacter</taxon>
    </lineage>
</organism>
<keyword evidence="9" id="KW-0406">Ion transport</keyword>
<dbReference type="Pfam" id="PF02254">
    <property type="entry name" value="TrkA_N"/>
    <property type="match status" value="1"/>
</dbReference>
<keyword evidence="8 12" id="KW-1133">Transmembrane helix</keyword>
<dbReference type="PROSITE" id="PS51201">
    <property type="entry name" value="RCK_N"/>
    <property type="match status" value="1"/>
</dbReference>
<keyword evidence="7" id="KW-0630">Potassium</keyword>
<dbReference type="RefSeq" id="WP_311659990.1">
    <property type="nucleotide sequence ID" value="NZ_JAVRHY010000015.1"/>
</dbReference>
<feature type="transmembrane region" description="Helical" evidence="12">
    <location>
        <begin position="270"/>
        <end position="289"/>
    </location>
</feature>
<dbReference type="InterPro" id="IPR004771">
    <property type="entry name" value="K/H_exchanger"/>
</dbReference>
<keyword evidence="10 12" id="KW-0472">Membrane</keyword>
<evidence type="ECO:0000313" key="15">
    <source>
        <dbReference type="Proteomes" id="UP001259982"/>
    </source>
</evidence>
<proteinExistence type="inferred from homology"/>
<comment type="subcellular location">
    <subcellularLocation>
        <location evidence="1">Membrane</location>
        <topology evidence="1">Multi-pass membrane protein</topology>
    </subcellularLocation>
</comment>
<evidence type="ECO:0000256" key="7">
    <source>
        <dbReference type="ARBA" id="ARBA00022958"/>
    </source>
</evidence>
<feature type="transmembrane region" description="Helical" evidence="12">
    <location>
        <begin position="6"/>
        <end position="23"/>
    </location>
</feature>
<dbReference type="EMBL" id="JAVRHY010000015">
    <property type="protein sequence ID" value="MDT0619512.1"/>
    <property type="molecule type" value="Genomic_DNA"/>
</dbReference>